<evidence type="ECO:0000313" key="2">
    <source>
        <dbReference type="EMBL" id="PIP63009.1"/>
    </source>
</evidence>
<feature type="transmembrane region" description="Helical" evidence="1">
    <location>
        <begin position="6"/>
        <end position="22"/>
    </location>
</feature>
<keyword evidence="1" id="KW-1133">Transmembrane helix</keyword>
<comment type="caution">
    <text evidence="2">The sequence shown here is derived from an EMBL/GenBank/DDBJ whole genome shotgun (WGS) entry which is preliminary data.</text>
</comment>
<keyword evidence="1" id="KW-0812">Transmembrane</keyword>
<accession>A0A2H0BZP9</accession>
<sequence length="334" mass="38355">MRYFFIIIVLLLIIPLQLLYLYSKNHQLGTVAGITSQEQEVENSVSIGEYHFSLFGYTSPQAEVTFNGQGIFDQTISDDTGYFELKNRFSPFSPREACLSAKDQLGRLSSSVCLPAFPVKYNVRIGPVLIPPTVSLDKNVYYLDNGVFLSGQTVPNSEVELSMFTQNKNKFEARSMKFETNSNSKNSNDQNGFKNLVFNILNIVSGFEFRISDFRLNKPVEAFSFPDLTAKTDAQGNFSFSLPSSSPEKFRLFTQVSYNKDLSAESVKLNFQIYPWWMLIIRFFLFIFNILKSRWLELTLAAEILYLAWIILKQPMRAIMVRKKYPINYFPISS</sequence>
<keyword evidence="1" id="KW-0472">Membrane</keyword>
<evidence type="ECO:0000256" key="1">
    <source>
        <dbReference type="SAM" id="Phobius"/>
    </source>
</evidence>
<dbReference type="AlphaFoldDB" id="A0A2H0BZP9"/>
<reference evidence="2 3" key="1">
    <citation type="submission" date="2017-09" db="EMBL/GenBank/DDBJ databases">
        <title>Depth-based differentiation of microbial function through sediment-hosted aquifers and enrichment of novel symbionts in the deep terrestrial subsurface.</title>
        <authorList>
            <person name="Probst A.J."/>
            <person name="Ladd B."/>
            <person name="Jarett J.K."/>
            <person name="Geller-Mcgrath D.E."/>
            <person name="Sieber C.M."/>
            <person name="Emerson J.B."/>
            <person name="Anantharaman K."/>
            <person name="Thomas B.C."/>
            <person name="Malmstrom R."/>
            <person name="Stieglmeier M."/>
            <person name="Klingl A."/>
            <person name="Woyke T."/>
            <person name="Ryan C.M."/>
            <person name="Banfield J.F."/>
        </authorList>
    </citation>
    <scope>NUCLEOTIDE SEQUENCE [LARGE SCALE GENOMIC DNA]</scope>
    <source>
        <strain evidence="2">CG22_combo_CG10-13_8_21_14_all_35_9</strain>
    </source>
</reference>
<dbReference type="EMBL" id="PCTB01000024">
    <property type="protein sequence ID" value="PIP63009.1"/>
    <property type="molecule type" value="Genomic_DNA"/>
</dbReference>
<evidence type="ECO:0000313" key="3">
    <source>
        <dbReference type="Proteomes" id="UP000231021"/>
    </source>
</evidence>
<proteinExistence type="predicted"/>
<gene>
    <name evidence="2" type="ORF">COW98_00965</name>
</gene>
<feature type="transmembrane region" description="Helical" evidence="1">
    <location>
        <begin position="294"/>
        <end position="312"/>
    </location>
</feature>
<name>A0A2H0BZP9_9BACT</name>
<feature type="transmembrane region" description="Helical" evidence="1">
    <location>
        <begin position="269"/>
        <end position="288"/>
    </location>
</feature>
<protein>
    <submittedName>
        <fullName evidence="2">Uncharacterized protein</fullName>
    </submittedName>
</protein>
<organism evidence="2 3">
    <name type="scientific">Candidatus Roizmanbacteria bacterium CG22_combo_CG10-13_8_21_14_all_35_9</name>
    <dbReference type="NCBI Taxonomy" id="1974861"/>
    <lineage>
        <taxon>Bacteria</taxon>
        <taxon>Candidatus Roizmaniibacteriota</taxon>
    </lineage>
</organism>
<dbReference type="Proteomes" id="UP000231021">
    <property type="component" value="Unassembled WGS sequence"/>
</dbReference>